<dbReference type="GO" id="GO:0016020">
    <property type="term" value="C:membrane"/>
    <property type="evidence" value="ECO:0007669"/>
    <property type="project" value="TreeGrafter"/>
</dbReference>
<dbReference type="EMBL" id="NMPM01000010">
    <property type="protein sequence ID" value="PAV27109.1"/>
    <property type="molecule type" value="Genomic_DNA"/>
</dbReference>
<evidence type="ECO:0000313" key="3">
    <source>
        <dbReference type="EMBL" id="PAV27109.1"/>
    </source>
</evidence>
<dbReference type="GO" id="GO:0008610">
    <property type="term" value="P:lipid biosynthetic process"/>
    <property type="evidence" value="ECO:0007669"/>
    <property type="project" value="UniProtKB-ARBA"/>
</dbReference>
<keyword evidence="1" id="KW-1133">Transmembrane helix</keyword>
<keyword evidence="1" id="KW-0472">Membrane</keyword>
<evidence type="ECO:0000259" key="2">
    <source>
        <dbReference type="Pfam" id="PF00487"/>
    </source>
</evidence>
<sequence length="302" mass="34719">MVTGVVTLAFVANLFAWATGLLPLWLATVLLGALTYLAYTPLHEAAHGNIRGREVRFRWLEDVCGYLAAQITLLPHATHRIEHMAHHRHTNDPERDPDYLIHRIGHGEMLRTLLRFLRHLHAHVLTAGTPRVDRRDKVRHLTEMVVGVGWRIAFLTQVPVVEGLVLLVVGYLLGVVFTVYWFAYRPHHPYTSQQRYRNTNSFVMPAWMTPVRWFWMGQDLHTIHHLFPRVPFYRYRALFRDIEPILHEQGTPVLGLFSRAPIDPDSVFTTGPTTPTIAGSAAHRSDCRVRRDHLLPGNDPSR</sequence>
<accession>A0A2A2I5U9</accession>
<proteinExistence type="predicted"/>
<dbReference type="AlphaFoldDB" id="A0A2A2I5U9"/>
<evidence type="ECO:0000313" key="4">
    <source>
        <dbReference type="Proteomes" id="UP000218332"/>
    </source>
</evidence>
<feature type="domain" description="Fatty acid desaturase" evidence="2">
    <location>
        <begin position="21"/>
        <end position="253"/>
    </location>
</feature>
<gene>
    <name evidence="3" type="ORF">CF392_02895</name>
</gene>
<name>A0A2A2I5U9_9GAMM</name>
<dbReference type="PANTHER" id="PTHR19353:SF19">
    <property type="entry name" value="DELTA(5) FATTY ACID DESATURASE C-RELATED"/>
    <property type="match status" value="1"/>
</dbReference>
<protein>
    <submittedName>
        <fullName evidence="3">Fatty acid desaturase</fullName>
    </submittedName>
</protein>
<dbReference type="Proteomes" id="UP000218332">
    <property type="component" value="Unassembled WGS sequence"/>
</dbReference>
<feature type="transmembrane region" description="Helical" evidence="1">
    <location>
        <begin position="164"/>
        <end position="183"/>
    </location>
</feature>
<dbReference type="GO" id="GO:0016717">
    <property type="term" value="F:oxidoreductase activity, acting on paired donors, with oxidation of a pair of donors resulting in the reduction of molecular oxygen to two molecules of water"/>
    <property type="evidence" value="ECO:0007669"/>
    <property type="project" value="TreeGrafter"/>
</dbReference>
<feature type="transmembrane region" description="Helical" evidence="1">
    <location>
        <begin position="14"/>
        <end position="39"/>
    </location>
</feature>
<evidence type="ECO:0000256" key="1">
    <source>
        <dbReference type="SAM" id="Phobius"/>
    </source>
</evidence>
<dbReference type="Pfam" id="PF00487">
    <property type="entry name" value="FA_desaturase"/>
    <property type="match status" value="1"/>
</dbReference>
<reference evidence="3 4" key="1">
    <citation type="submission" date="2017-07" db="EMBL/GenBank/DDBJ databases">
        <title>Tamlnaduibacter salinus (Mi-7) genome sequencing.</title>
        <authorList>
            <person name="Verma A."/>
            <person name="Krishnamurthi S."/>
        </authorList>
    </citation>
    <scope>NUCLEOTIDE SEQUENCE [LARGE SCALE GENOMIC DNA]</scope>
    <source>
        <strain evidence="3 4">Mi-7</strain>
    </source>
</reference>
<comment type="caution">
    <text evidence="3">The sequence shown here is derived from an EMBL/GenBank/DDBJ whole genome shotgun (WGS) entry which is preliminary data.</text>
</comment>
<dbReference type="InterPro" id="IPR012171">
    <property type="entry name" value="Fatty_acid_desaturase"/>
</dbReference>
<dbReference type="InterPro" id="IPR005804">
    <property type="entry name" value="FA_desaturase_dom"/>
</dbReference>
<keyword evidence="4" id="KW-1185">Reference proteome</keyword>
<dbReference type="PANTHER" id="PTHR19353">
    <property type="entry name" value="FATTY ACID DESATURASE 2"/>
    <property type="match status" value="1"/>
</dbReference>
<keyword evidence="1" id="KW-0812">Transmembrane</keyword>
<organism evidence="3 4">
    <name type="scientific">Tamilnaduibacter salinus</name>
    <dbReference type="NCBI Taxonomy" id="1484056"/>
    <lineage>
        <taxon>Bacteria</taxon>
        <taxon>Pseudomonadati</taxon>
        <taxon>Pseudomonadota</taxon>
        <taxon>Gammaproteobacteria</taxon>
        <taxon>Pseudomonadales</taxon>
        <taxon>Marinobacteraceae</taxon>
        <taxon>Tamilnaduibacter</taxon>
    </lineage>
</organism>